<dbReference type="EMBL" id="SJTG01000007">
    <property type="protein sequence ID" value="TCI06098.1"/>
    <property type="molecule type" value="Genomic_DNA"/>
</dbReference>
<proteinExistence type="predicted"/>
<name>A0A4V2NKU4_9GAMM</name>
<organism evidence="2 3">
    <name type="scientific">Dyella soli</name>
    <dbReference type="NCBI Taxonomy" id="522319"/>
    <lineage>
        <taxon>Bacteria</taxon>
        <taxon>Pseudomonadati</taxon>
        <taxon>Pseudomonadota</taxon>
        <taxon>Gammaproteobacteria</taxon>
        <taxon>Lysobacterales</taxon>
        <taxon>Rhodanobacteraceae</taxon>
        <taxon>Dyella</taxon>
    </lineage>
</organism>
<sequence>MKSWLLLMAACVSLTACSSRPLTEAECRLVSEKEIDYAVSKVPPADADDMREHLLKAVDGSLDRCMSGKTYNRSEYKCMMKAKDSEAIEKCLAVVGKRLGH</sequence>
<dbReference type="AlphaFoldDB" id="A0A4V2NKU4"/>
<protein>
    <recommendedName>
        <fullName evidence="4">Lipoprotein</fullName>
    </recommendedName>
</protein>
<keyword evidence="3" id="KW-1185">Reference proteome</keyword>
<accession>A0A4V2NKU4</accession>
<comment type="caution">
    <text evidence="2">The sequence shown here is derived from an EMBL/GenBank/DDBJ whole genome shotgun (WGS) entry which is preliminary data.</text>
</comment>
<evidence type="ECO:0008006" key="4">
    <source>
        <dbReference type="Google" id="ProtNLM"/>
    </source>
</evidence>
<keyword evidence="1" id="KW-0732">Signal</keyword>
<feature type="signal peptide" evidence="1">
    <location>
        <begin position="1"/>
        <end position="18"/>
    </location>
</feature>
<reference evidence="2 3" key="1">
    <citation type="submission" date="2019-02" db="EMBL/GenBank/DDBJ databases">
        <title>Dyella amyloliquefaciens sp. nov., isolated from forest soil.</title>
        <authorList>
            <person name="Gao Z.-H."/>
            <person name="Qiu L.-H."/>
        </authorList>
    </citation>
    <scope>NUCLEOTIDE SEQUENCE [LARGE SCALE GENOMIC DNA]</scope>
    <source>
        <strain evidence="2 3">KACC 12747</strain>
    </source>
</reference>
<dbReference type="RefSeq" id="WP_131152524.1">
    <property type="nucleotide sequence ID" value="NZ_SJTG01000007.1"/>
</dbReference>
<gene>
    <name evidence="2" type="ORF">EZM97_34780</name>
</gene>
<evidence type="ECO:0000256" key="1">
    <source>
        <dbReference type="SAM" id="SignalP"/>
    </source>
</evidence>
<dbReference type="Proteomes" id="UP000291822">
    <property type="component" value="Unassembled WGS sequence"/>
</dbReference>
<evidence type="ECO:0000313" key="3">
    <source>
        <dbReference type="Proteomes" id="UP000291822"/>
    </source>
</evidence>
<feature type="chain" id="PRO_5020547680" description="Lipoprotein" evidence="1">
    <location>
        <begin position="19"/>
        <end position="101"/>
    </location>
</feature>
<evidence type="ECO:0000313" key="2">
    <source>
        <dbReference type="EMBL" id="TCI06098.1"/>
    </source>
</evidence>
<dbReference type="PROSITE" id="PS51257">
    <property type="entry name" value="PROKAR_LIPOPROTEIN"/>
    <property type="match status" value="1"/>
</dbReference>